<feature type="compositionally biased region" description="Basic and acidic residues" evidence="1">
    <location>
        <begin position="67"/>
        <end position="77"/>
    </location>
</feature>
<dbReference type="Proteomes" id="UP000186922">
    <property type="component" value="Unassembled WGS sequence"/>
</dbReference>
<keyword evidence="3" id="KW-1185">Reference proteome</keyword>
<dbReference type="Pfam" id="PF04081">
    <property type="entry name" value="DNA_pol_delta_4"/>
    <property type="match status" value="1"/>
</dbReference>
<dbReference type="AlphaFoldDB" id="A0A1D1W1S4"/>
<feature type="compositionally biased region" description="Low complexity" evidence="1">
    <location>
        <begin position="40"/>
        <end position="52"/>
    </location>
</feature>
<feature type="region of interest" description="Disordered" evidence="1">
    <location>
        <begin position="1"/>
        <end position="77"/>
    </location>
</feature>
<sequence>MPPKTASKKRTSSTDVLGVRKRTKTVDKKGSTSSIQQKLTSPKKASPSTSSSELRVKKSDSASSVPKEARPAVDPHKPDHLKLLKRFDMDYTFGPCAGQSRIERWERAQRLGRNPPAEVMQLIQTHLHDDDYVQGLWHTEYI</sequence>
<evidence type="ECO:0008006" key="4">
    <source>
        <dbReference type="Google" id="ProtNLM"/>
    </source>
</evidence>
<dbReference type="GO" id="GO:0003887">
    <property type="term" value="F:DNA-directed DNA polymerase activity"/>
    <property type="evidence" value="ECO:0007669"/>
    <property type="project" value="TreeGrafter"/>
</dbReference>
<dbReference type="STRING" id="947166.A0A1D1W1S4"/>
<dbReference type="OrthoDB" id="337486at2759"/>
<evidence type="ECO:0000313" key="2">
    <source>
        <dbReference type="EMBL" id="GAV04849.1"/>
    </source>
</evidence>
<organism evidence="2 3">
    <name type="scientific">Ramazzottius varieornatus</name>
    <name type="common">Water bear</name>
    <name type="synonym">Tardigrade</name>
    <dbReference type="NCBI Taxonomy" id="947166"/>
    <lineage>
        <taxon>Eukaryota</taxon>
        <taxon>Metazoa</taxon>
        <taxon>Ecdysozoa</taxon>
        <taxon>Tardigrada</taxon>
        <taxon>Eutardigrada</taxon>
        <taxon>Parachela</taxon>
        <taxon>Hypsibioidea</taxon>
        <taxon>Ramazzottiidae</taxon>
        <taxon>Ramazzottius</taxon>
    </lineage>
</organism>
<comment type="caution">
    <text evidence="2">The sequence shown here is derived from an EMBL/GenBank/DDBJ whole genome shotgun (WGS) entry which is preliminary data.</text>
</comment>
<dbReference type="GO" id="GO:0000731">
    <property type="term" value="P:DNA synthesis involved in DNA repair"/>
    <property type="evidence" value="ECO:0007669"/>
    <property type="project" value="InterPro"/>
</dbReference>
<dbReference type="InterPro" id="IPR007218">
    <property type="entry name" value="DNA_pol_delta_4"/>
</dbReference>
<gene>
    <name evidence="2" type="primary">RvY_15062-1</name>
    <name evidence="2" type="synonym">RvY_15062.1</name>
    <name evidence="2" type="ORF">RvY_15062</name>
</gene>
<name>A0A1D1W1S4_RAMVA</name>
<accession>A0A1D1W1S4</accession>
<feature type="compositionally biased region" description="Basic residues" evidence="1">
    <location>
        <begin position="1"/>
        <end position="11"/>
    </location>
</feature>
<evidence type="ECO:0000313" key="3">
    <source>
        <dbReference type="Proteomes" id="UP000186922"/>
    </source>
</evidence>
<dbReference type="PANTHER" id="PTHR14303">
    <property type="entry name" value="DNA POLYMERASE DELTA SUBUNIT 4"/>
    <property type="match status" value="1"/>
</dbReference>
<dbReference type="PANTHER" id="PTHR14303:SF0">
    <property type="entry name" value="DNA POLYMERASE DELTA SUBUNIT 4"/>
    <property type="match status" value="1"/>
</dbReference>
<evidence type="ECO:0000256" key="1">
    <source>
        <dbReference type="SAM" id="MobiDB-lite"/>
    </source>
</evidence>
<dbReference type="EMBL" id="BDGG01000011">
    <property type="protein sequence ID" value="GAV04849.1"/>
    <property type="molecule type" value="Genomic_DNA"/>
</dbReference>
<dbReference type="GO" id="GO:0043625">
    <property type="term" value="C:delta DNA polymerase complex"/>
    <property type="evidence" value="ECO:0007669"/>
    <property type="project" value="TreeGrafter"/>
</dbReference>
<proteinExistence type="predicted"/>
<dbReference type="GO" id="GO:0006261">
    <property type="term" value="P:DNA-templated DNA replication"/>
    <property type="evidence" value="ECO:0007669"/>
    <property type="project" value="TreeGrafter"/>
</dbReference>
<reference evidence="2 3" key="1">
    <citation type="journal article" date="2016" name="Nat. Commun.">
        <title>Extremotolerant tardigrade genome and improved radiotolerance of human cultured cells by tardigrade-unique protein.</title>
        <authorList>
            <person name="Hashimoto T."/>
            <person name="Horikawa D.D."/>
            <person name="Saito Y."/>
            <person name="Kuwahara H."/>
            <person name="Kozuka-Hata H."/>
            <person name="Shin-I T."/>
            <person name="Minakuchi Y."/>
            <person name="Ohishi K."/>
            <person name="Motoyama A."/>
            <person name="Aizu T."/>
            <person name="Enomoto A."/>
            <person name="Kondo K."/>
            <person name="Tanaka S."/>
            <person name="Hara Y."/>
            <person name="Koshikawa S."/>
            <person name="Sagara H."/>
            <person name="Miura T."/>
            <person name="Yokobori S."/>
            <person name="Miyagawa K."/>
            <person name="Suzuki Y."/>
            <person name="Kubo T."/>
            <person name="Oyama M."/>
            <person name="Kohara Y."/>
            <person name="Fujiyama A."/>
            <person name="Arakawa K."/>
            <person name="Katayama T."/>
            <person name="Toyoda A."/>
            <person name="Kunieda T."/>
        </authorList>
    </citation>
    <scope>NUCLEOTIDE SEQUENCE [LARGE SCALE GENOMIC DNA]</scope>
    <source>
        <strain evidence="2 3">YOKOZUNA-1</strain>
    </source>
</reference>
<protein>
    <recommendedName>
        <fullName evidence="4">DNA polymerase delta subunit 4</fullName>
    </recommendedName>
</protein>